<reference evidence="4" key="1">
    <citation type="submission" date="2021-05" db="EMBL/GenBank/DDBJ databases">
        <authorList>
            <person name="Pietrasiak N."/>
            <person name="Ward R."/>
            <person name="Stajich J.E."/>
            <person name="Kurbessoian T."/>
        </authorList>
    </citation>
    <scope>NUCLEOTIDE SEQUENCE</scope>
    <source>
        <strain evidence="4">GSE-TBD4-15B</strain>
    </source>
</reference>
<dbReference type="SUPFAM" id="SSF82153">
    <property type="entry name" value="FAS1 domain"/>
    <property type="match status" value="1"/>
</dbReference>
<organism evidence="4 5">
    <name type="scientific">Pegethrix bostrychoides GSE-TBD4-15B</name>
    <dbReference type="NCBI Taxonomy" id="2839662"/>
    <lineage>
        <taxon>Bacteria</taxon>
        <taxon>Bacillati</taxon>
        <taxon>Cyanobacteriota</taxon>
        <taxon>Cyanophyceae</taxon>
        <taxon>Oculatellales</taxon>
        <taxon>Oculatellaceae</taxon>
        <taxon>Pegethrix</taxon>
    </lineage>
</organism>
<dbReference type="InterPro" id="IPR036378">
    <property type="entry name" value="FAS1_dom_sf"/>
</dbReference>
<dbReference type="PANTHER" id="PTHR10900">
    <property type="entry name" value="PERIOSTIN-RELATED"/>
    <property type="match status" value="1"/>
</dbReference>
<dbReference type="FunFam" id="2.30.180.10:FF:000019">
    <property type="entry name" value="Cell surface lipoprotein"/>
    <property type="match status" value="1"/>
</dbReference>
<dbReference type="Proteomes" id="UP000707356">
    <property type="component" value="Unassembled WGS sequence"/>
</dbReference>
<sequence>MIIRRTLTGNLLLGLAGLGLATAIGACTPTTDTSTTTGESPVTESPIAESPIAGSPTATAGANATIDQVVSSNGSFSTLNSAIQAAELESTLSGAGPYTVFAPTDAAFAALPPGTLDRLLLPENKAQLQQLLSYHVVPGSVTSAQITPGEVNTVEGAPVNITTSAGEVTVGNARVTEPDITASNGVIHAIDQVLLPPDLQVE</sequence>
<dbReference type="Pfam" id="PF02469">
    <property type="entry name" value="Fasciclin"/>
    <property type="match status" value="1"/>
</dbReference>
<dbReference type="EMBL" id="JAHHHV010000032">
    <property type="protein sequence ID" value="MBW4465152.1"/>
    <property type="molecule type" value="Genomic_DNA"/>
</dbReference>
<protein>
    <submittedName>
        <fullName evidence="4">Fasciclin domain-containing protein</fullName>
    </submittedName>
</protein>
<feature type="compositionally biased region" description="Low complexity" evidence="1">
    <location>
        <begin position="29"/>
        <end position="46"/>
    </location>
</feature>
<accession>A0A951U557</accession>
<feature type="signal peptide" evidence="2">
    <location>
        <begin position="1"/>
        <end position="26"/>
    </location>
</feature>
<dbReference type="AlphaFoldDB" id="A0A951U557"/>
<dbReference type="InterPro" id="IPR000782">
    <property type="entry name" value="FAS1_domain"/>
</dbReference>
<dbReference type="PROSITE" id="PS50213">
    <property type="entry name" value="FAS1"/>
    <property type="match status" value="1"/>
</dbReference>
<comment type="caution">
    <text evidence="4">The sequence shown here is derived from an EMBL/GenBank/DDBJ whole genome shotgun (WGS) entry which is preliminary data.</text>
</comment>
<evidence type="ECO:0000256" key="1">
    <source>
        <dbReference type="SAM" id="MobiDB-lite"/>
    </source>
</evidence>
<dbReference type="Gene3D" id="2.30.180.10">
    <property type="entry name" value="FAS1 domain"/>
    <property type="match status" value="1"/>
</dbReference>
<name>A0A951U557_9CYAN</name>
<proteinExistence type="predicted"/>
<evidence type="ECO:0000313" key="4">
    <source>
        <dbReference type="EMBL" id="MBW4465152.1"/>
    </source>
</evidence>
<feature type="domain" description="FAS1" evidence="3">
    <location>
        <begin position="63"/>
        <end position="194"/>
    </location>
</feature>
<reference evidence="4" key="2">
    <citation type="journal article" date="2022" name="Microbiol. Resour. Announc.">
        <title>Metagenome Sequencing to Explore Phylogenomics of Terrestrial Cyanobacteria.</title>
        <authorList>
            <person name="Ward R.D."/>
            <person name="Stajich J.E."/>
            <person name="Johansen J.R."/>
            <person name="Huntemann M."/>
            <person name="Clum A."/>
            <person name="Foster B."/>
            <person name="Foster B."/>
            <person name="Roux S."/>
            <person name="Palaniappan K."/>
            <person name="Varghese N."/>
            <person name="Mukherjee S."/>
            <person name="Reddy T.B.K."/>
            <person name="Daum C."/>
            <person name="Copeland A."/>
            <person name="Chen I.A."/>
            <person name="Ivanova N.N."/>
            <person name="Kyrpides N.C."/>
            <person name="Shapiro N."/>
            <person name="Eloe-Fadrosh E.A."/>
            <person name="Pietrasiak N."/>
        </authorList>
    </citation>
    <scope>NUCLEOTIDE SEQUENCE</scope>
    <source>
        <strain evidence="4">GSE-TBD4-15B</strain>
    </source>
</reference>
<dbReference type="SMART" id="SM00554">
    <property type="entry name" value="FAS1"/>
    <property type="match status" value="1"/>
</dbReference>
<dbReference type="PANTHER" id="PTHR10900:SF77">
    <property type="entry name" value="FI19380P1"/>
    <property type="match status" value="1"/>
</dbReference>
<keyword evidence="2" id="KW-0732">Signal</keyword>
<dbReference type="PROSITE" id="PS51257">
    <property type="entry name" value="PROKAR_LIPOPROTEIN"/>
    <property type="match status" value="1"/>
</dbReference>
<feature type="region of interest" description="Disordered" evidence="1">
    <location>
        <begin position="29"/>
        <end position="59"/>
    </location>
</feature>
<evidence type="ECO:0000256" key="2">
    <source>
        <dbReference type="SAM" id="SignalP"/>
    </source>
</evidence>
<feature type="chain" id="PRO_5037614530" evidence="2">
    <location>
        <begin position="27"/>
        <end position="202"/>
    </location>
</feature>
<gene>
    <name evidence="4" type="ORF">KME07_06885</name>
</gene>
<dbReference type="InterPro" id="IPR050904">
    <property type="entry name" value="Adhesion/Biosynth-related"/>
</dbReference>
<evidence type="ECO:0000259" key="3">
    <source>
        <dbReference type="PROSITE" id="PS50213"/>
    </source>
</evidence>
<evidence type="ECO:0000313" key="5">
    <source>
        <dbReference type="Proteomes" id="UP000707356"/>
    </source>
</evidence>